<dbReference type="PATRIC" id="fig|1122219.3.peg.1672"/>
<dbReference type="InParanoid" id="A0A0J6WZ80"/>
<dbReference type="SUPFAM" id="SSF46785">
    <property type="entry name" value="Winged helix' DNA-binding domain"/>
    <property type="match status" value="1"/>
</dbReference>
<keyword evidence="2" id="KW-0805">Transcription regulation</keyword>
<dbReference type="SUPFAM" id="SSF53850">
    <property type="entry name" value="Periplasmic binding protein-like II"/>
    <property type="match status" value="1"/>
</dbReference>
<evidence type="ECO:0000256" key="3">
    <source>
        <dbReference type="ARBA" id="ARBA00023125"/>
    </source>
</evidence>
<dbReference type="Gene3D" id="1.10.10.10">
    <property type="entry name" value="Winged helix-like DNA-binding domain superfamily/Winged helix DNA-binding domain"/>
    <property type="match status" value="1"/>
</dbReference>
<evidence type="ECO:0000313" key="6">
    <source>
        <dbReference type="EMBL" id="KMO87538.1"/>
    </source>
</evidence>
<dbReference type="AlphaFoldDB" id="A0A0J6WZ80"/>
<proteinExistence type="inferred from homology"/>
<dbReference type="InterPro" id="IPR005119">
    <property type="entry name" value="LysR_subst-bd"/>
</dbReference>
<keyword evidence="7" id="KW-1185">Reference proteome</keyword>
<dbReference type="GO" id="GO:0003677">
    <property type="term" value="F:DNA binding"/>
    <property type="evidence" value="ECO:0007669"/>
    <property type="project" value="UniProtKB-KW"/>
</dbReference>
<dbReference type="PANTHER" id="PTHR30419">
    <property type="entry name" value="HTH-TYPE TRANSCRIPTIONAL REGULATOR YBHD"/>
    <property type="match status" value="1"/>
</dbReference>
<dbReference type="GO" id="GO:0005829">
    <property type="term" value="C:cytosol"/>
    <property type="evidence" value="ECO:0007669"/>
    <property type="project" value="TreeGrafter"/>
</dbReference>
<dbReference type="GO" id="GO:0003700">
    <property type="term" value="F:DNA-binding transcription factor activity"/>
    <property type="evidence" value="ECO:0007669"/>
    <property type="project" value="InterPro"/>
</dbReference>
<comment type="caution">
    <text evidence="6">The sequence shown here is derived from an EMBL/GenBank/DDBJ whole genome shotgun (WGS) entry which is preliminary data.</text>
</comment>
<dbReference type="EMBL" id="LEKT01000004">
    <property type="protein sequence ID" value="KMO87538.1"/>
    <property type="molecule type" value="Genomic_DNA"/>
</dbReference>
<dbReference type="STRING" id="39029.BSR42_03130"/>
<evidence type="ECO:0000256" key="2">
    <source>
        <dbReference type="ARBA" id="ARBA00023015"/>
    </source>
</evidence>
<dbReference type="InterPro" id="IPR036388">
    <property type="entry name" value="WH-like_DNA-bd_sf"/>
</dbReference>
<dbReference type="RefSeq" id="WP_048513189.1">
    <property type="nucleotide sequence ID" value="NZ_FUXD01000006.1"/>
</dbReference>
<feature type="domain" description="HTH lysR-type" evidence="5">
    <location>
        <begin position="1"/>
        <end position="58"/>
    </location>
</feature>
<dbReference type="Pfam" id="PF00126">
    <property type="entry name" value="HTH_1"/>
    <property type="match status" value="1"/>
</dbReference>
<comment type="similarity">
    <text evidence="1">Belongs to the LysR transcriptional regulatory family.</text>
</comment>
<reference evidence="6 7" key="1">
    <citation type="submission" date="2015-06" db="EMBL/GenBank/DDBJ databases">
        <title>Draft genome sequence of beer spoilage bacterium Megasphaera cerevisiae type strain 20462.</title>
        <authorList>
            <person name="Kutumbaka K."/>
            <person name="Pasmowitz J."/>
            <person name="Mategko J."/>
            <person name="Reyes D."/>
            <person name="Friedrich A."/>
            <person name="Han S."/>
            <person name="Martens-Habbena W."/>
            <person name="Neal-McKinney J."/>
            <person name="Janagama H.K."/>
            <person name="Nadala C."/>
            <person name="Samadpour M."/>
        </authorList>
    </citation>
    <scope>NUCLEOTIDE SEQUENCE [LARGE SCALE GENOMIC DNA]</scope>
    <source>
        <strain evidence="6 7">DSM 20462</strain>
    </source>
</reference>
<dbReference type="PROSITE" id="PS50931">
    <property type="entry name" value="HTH_LYSR"/>
    <property type="match status" value="1"/>
</dbReference>
<dbReference type="Gene3D" id="3.40.190.290">
    <property type="match status" value="1"/>
</dbReference>
<gene>
    <name evidence="6" type="ORF">AB840_02155</name>
</gene>
<keyword evidence="3" id="KW-0238">DNA-binding</keyword>
<keyword evidence="4" id="KW-0804">Transcription</keyword>
<evidence type="ECO:0000259" key="5">
    <source>
        <dbReference type="PROSITE" id="PS50931"/>
    </source>
</evidence>
<evidence type="ECO:0000313" key="7">
    <source>
        <dbReference type="Proteomes" id="UP000036503"/>
    </source>
</evidence>
<organism evidence="6 7">
    <name type="scientific">Megasphaera cerevisiae DSM 20462</name>
    <dbReference type="NCBI Taxonomy" id="1122219"/>
    <lineage>
        <taxon>Bacteria</taxon>
        <taxon>Bacillati</taxon>
        <taxon>Bacillota</taxon>
        <taxon>Negativicutes</taxon>
        <taxon>Veillonellales</taxon>
        <taxon>Veillonellaceae</taxon>
        <taxon>Megasphaera</taxon>
    </lineage>
</organism>
<evidence type="ECO:0000256" key="4">
    <source>
        <dbReference type="ARBA" id="ARBA00023163"/>
    </source>
</evidence>
<accession>A0A0J6WZ80</accession>
<evidence type="ECO:0000256" key="1">
    <source>
        <dbReference type="ARBA" id="ARBA00009437"/>
    </source>
</evidence>
<dbReference type="OrthoDB" id="1624015at2"/>
<dbReference type="FunFam" id="1.10.10.10:FF:000001">
    <property type="entry name" value="LysR family transcriptional regulator"/>
    <property type="match status" value="1"/>
</dbReference>
<dbReference type="PRINTS" id="PR00039">
    <property type="entry name" value="HTHLYSR"/>
</dbReference>
<dbReference type="InterPro" id="IPR050950">
    <property type="entry name" value="HTH-type_LysR_regulators"/>
</dbReference>
<protein>
    <submittedName>
        <fullName evidence="6">LysR family transcriptional regulator</fullName>
    </submittedName>
</protein>
<dbReference type="Proteomes" id="UP000036503">
    <property type="component" value="Unassembled WGS sequence"/>
</dbReference>
<dbReference type="PANTHER" id="PTHR30419:SF8">
    <property type="entry name" value="NITROGEN ASSIMILATION TRANSCRIPTIONAL ACTIVATOR-RELATED"/>
    <property type="match status" value="1"/>
</dbReference>
<dbReference type="Pfam" id="PF03466">
    <property type="entry name" value="LysR_substrate"/>
    <property type="match status" value="1"/>
</dbReference>
<dbReference type="InterPro" id="IPR000847">
    <property type="entry name" value="LysR_HTH_N"/>
</dbReference>
<sequence length="298" mass="34046">MDLFQLTYFIEVAHKKSFTKASKALHISQPSISKGIKALEEHWNVRLFDRKGKNVELTERGSYLLPRIEELIKNFTRLNEEMESPHFLNAGKLAIGIPPMIASSFISPFISHFITSYPNIELELTEVGSQDVISAIDEGLIQTGFVALPIATEMPYDFFIFTKESLEVVLWPNHPLAGKTSLTLEDIKEEPLVYYPKSFSLNSYIRSFYQQIMAHPKIVCQSSNWDLLVEMVGSHLGIALLPQSICKRIPDGKAVHIPLTDPEIYWTLAMIWKSKGFLSHPARTWVQSFKDYFKDTHL</sequence>
<name>A0A0J6WZ80_9FIRM</name>
<dbReference type="InterPro" id="IPR036390">
    <property type="entry name" value="WH_DNA-bd_sf"/>
</dbReference>